<name>A0A062XWY3_9BACT</name>
<dbReference type="AlphaFoldDB" id="A0A062XWY3"/>
<evidence type="ECO:0008006" key="3">
    <source>
        <dbReference type="Google" id="ProtNLM"/>
    </source>
</evidence>
<organism evidence="1 2">
    <name type="scientific">Thermoanaerobaculum aquaticum</name>
    <dbReference type="NCBI Taxonomy" id="1312852"/>
    <lineage>
        <taxon>Bacteria</taxon>
        <taxon>Pseudomonadati</taxon>
        <taxon>Acidobacteriota</taxon>
        <taxon>Thermoanaerobaculia</taxon>
        <taxon>Thermoanaerobaculales</taxon>
        <taxon>Thermoanaerobaculaceae</taxon>
        <taxon>Thermoanaerobaculum</taxon>
    </lineage>
</organism>
<dbReference type="EMBL" id="JMFG01000036">
    <property type="protein sequence ID" value="KDA53010.1"/>
    <property type="molecule type" value="Genomic_DNA"/>
</dbReference>
<dbReference type="InterPro" id="IPR014949">
    <property type="entry name" value="DUF1820"/>
</dbReference>
<reference evidence="1 2" key="1">
    <citation type="submission" date="2014-04" db="EMBL/GenBank/DDBJ databases">
        <title>The Genome Sequence of Thermoanaerobaculum aquaticum MP-01, The First Cultivated Group 23 Acidobacterium.</title>
        <authorList>
            <person name="Stamps B.W."/>
            <person name="Losey N.A."/>
            <person name="Lawson P.A."/>
            <person name="Stevenson B.S."/>
        </authorList>
    </citation>
    <scope>NUCLEOTIDE SEQUENCE [LARGE SCALE GENOMIC DNA]</scope>
    <source>
        <strain evidence="1 2">MP-01</strain>
    </source>
</reference>
<proteinExistence type="predicted"/>
<sequence length="114" mass="12618">MVRQSKPKPIYRVLFVQQGQVYEVYASEVAASNIFGFLEVADLHFSRSEIIADPSEEKLRQEFAGVSRIFVPYHAVLRIDQVEKAGVSRVAAAEGGGVMPFPIPMAKPGRPEGR</sequence>
<dbReference type="Proteomes" id="UP000027284">
    <property type="component" value="Unassembled WGS sequence"/>
</dbReference>
<dbReference type="OrthoDB" id="5641137at2"/>
<comment type="caution">
    <text evidence="1">The sequence shown here is derived from an EMBL/GenBank/DDBJ whole genome shotgun (WGS) entry which is preliminary data.</text>
</comment>
<dbReference type="Pfam" id="PF08850">
    <property type="entry name" value="DUF1820"/>
    <property type="match status" value="1"/>
</dbReference>
<evidence type="ECO:0000313" key="2">
    <source>
        <dbReference type="Proteomes" id="UP000027284"/>
    </source>
</evidence>
<gene>
    <name evidence="1" type="ORF">EG19_08415</name>
</gene>
<dbReference type="STRING" id="1312852.EG19_08415"/>
<protein>
    <recommendedName>
        <fullName evidence="3">DUF1820 family protein</fullName>
    </recommendedName>
</protein>
<evidence type="ECO:0000313" key="1">
    <source>
        <dbReference type="EMBL" id="KDA53010.1"/>
    </source>
</evidence>
<accession>A0A062XWY3</accession>
<keyword evidence="2" id="KW-1185">Reference proteome</keyword>
<dbReference type="RefSeq" id="WP_038050390.1">
    <property type="nucleotide sequence ID" value="NZ_JMFG01000036.1"/>
</dbReference>